<dbReference type="InterPro" id="IPR007393">
    <property type="entry name" value="YlxR_dom"/>
</dbReference>
<sequence length="104" mass="11899">MGLATRKIPMRKDVLTNEMYPKREMVRIVKDKDGIISIDPTGKKSGRGAYVGLDPDAVKEAKSKKVLDKVFSHSVPEEFYDELFEFVDHQKARMDLFGDLSKKH</sequence>
<dbReference type="Proteomes" id="UP000187499">
    <property type="component" value="Chromosome"/>
</dbReference>
<dbReference type="InterPro" id="IPR037465">
    <property type="entry name" value="YlxR"/>
</dbReference>
<dbReference type="NCBIfam" id="NF047356">
    <property type="entry name" value="RNA_bind_RnpM"/>
    <property type="match status" value="1"/>
</dbReference>
<protein>
    <submittedName>
        <fullName evidence="2">DNA-binding protein</fullName>
    </submittedName>
</protein>
<dbReference type="PANTHER" id="PTHR34215:SF1">
    <property type="entry name" value="YLXR DOMAIN-CONTAINING PROTEIN"/>
    <property type="match status" value="1"/>
</dbReference>
<gene>
    <name evidence="2" type="ORF">BTM29_08750</name>
</gene>
<evidence type="ECO:0000313" key="2">
    <source>
        <dbReference type="EMBL" id="APX72634.1"/>
    </source>
</evidence>
<dbReference type="PANTHER" id="PTHR34215">
    <property type="entry name" value="BLL0784 PROTEIN"/>
    <property type="match status" value="1"/>
</dbReference>
<evidence type="ECO:0000259" key="1">
    <source>
        <dbReference type="Pfam" id="PF04296"/>
    </source>
</evidence>
<name>A0A1P8Q460_9LACO</name>
<reference evidence="3" key="1">
    <citation type="submission" date="2016-12" db="EMBL/GenBank/DDBJ databases">
        <authorList>
            <person name="Jung M.Y."/>
            <person name="Lee S.H."/>
        </authorList>
    </citation>
    <scope>NUCLEOTIDE SEQUENCE [LARGE SCALE GENOMIC DNA]</scope>
    <source>
        <strain evidence="3">WiKim39</strain>
    </source>
</reference>
<proteinExistence type="predicted"/>
<dbReference type="InterPro" id="IPR035931">
    <property type="entry name" value="YlxR-like_sf"/>
</dbReference>
<dbReference type="STRING" id="1847728.BTM29_08750"/>
<dbReference type="OrthoDB" id="9813251at2"/>
<dbReference type="GO" id="GO:0003677">
    <property type="term" value="F:DNA binding"/>
    <property type="evidence" value="ECO:0007669"/>
    <property type="project" value="UniProtKB-KW"/>
</dbReference>
<accession>A0A1P8Q460</accession>
<evidence type="ECO:0000313" key="3">
    <source>
        <dbReference type="Proteomes" id="UP000187499"/>
    </source>
</evidence>
<dbReference type="CDD" id="cd00279">
    <property type="entry name" value="YlxR"/>
    <property type="match status" value="1"/>
</dbReference>
<organism evidence="2 3">
    <name type="scientific">Companilactobacillus allii</name>
    <dbReference type="NCBI Taxonomy" id="1847728"/>
    <lineage>
        <taxon>Bacteria</taxon>
        <taxon>Bacillati</taxon>
        <taxon>Bacillota</taxon>
        <taxon>Bacilli</taxon>
        <taxon>Lactobacillales</taxon>
        <taxon>Lactobacillaceae</taxon>
        <taxon>Companilactobacillus</taxon>
    </lineage>
</organism>
<keyword evidence="2" id="KW-0238">DNA-binding</keyword>
<dbReference type="KEGG" id="lalw:BTM29_08750"/>
<keyword evidence="3" id="KW-1185">Reference proteome</keyword>
<dbReference type="EMBL" id="CP019323">
    <property type="protein sequence ID" value="APX72634.1"/>
    <property type="molecule type" value="Genomic_DNA"/>
</dbReference>
<dbReference type="Gene3D" id="3.30.1230.10">
    <property type="entry name" value="YlxR-like"/>
    <property type="match status" value="1"/>
</dbReference>
<dbReference type="AlphaFoldDB" id="A0A1P8Q460"/>
<dbReference type="Pfam" id="PF04296">
    <property type="entry name" value="YlxR"/>
    <property type="match status" value="1"/>
</dbReference>
<feature type="domain" description="YlxR" evidence="1">
    <location>
        <begin position="11"/>
        <end position="83"/>
    </location>
</feature>
<dbReference type="SUPFAM" id="SSF64376">
    <property type="entry name" value="YlxR-like"/>
    <property type="match status" value="1"/>
</dbReference>